<name>A0A4Y2W0E5_ARAVE</name>
<evidence type="ECO:0000313" key="4">
    <source>
        <dbReference type="Proteomes" id="UP000499080"/>
    </source>
</evidence>
<dbReference type="Pfam" id="PF23055">
    <property type="entry name" value="DUF7041"/>
    <property type="match status" value="1"/>
</dbReference>
<gene>
    <name evidence="3" type="ORF">AVEN_146707_1</name>
</gene>
<accession>A0A4Y2W0E5</accession>
<comment type="caution">
    <text evidence="3">The sequence shown here is derived from an EMBL/GenBank/DDBJ whole genome shotgun (WGS) entry which is preliminary data.</text>
</comment>
<feature type="region of interest" description="Disordered" evidence="1">
    <location>
        <begin position="82"/>
        <end position="123"/>
    </location>
</feature>
<organism evidence="3 4">
    <name type="scientific">Araneus ventricosus</name>
    <name type="common">Orbweaver spider</name>
    <name type="synonym">Epeira ventricosa</name>
    <dbReference type="NCBI Taxonomy" id="182803"/>
    <lineage>
        <taxon>Eukaryota</taxon>
        <taxon>Metazoa</taxon>
        <taxon>Ecdysozoa</taxon>
        <taxon>Arthropoda</taxon>
        <taxon>Chelicerata</taxon>
        <taxon>Arachnida</taxon>
        <taxon>Araneae</taxon>
        <taxon>Araneomorphae</taxon>
        <taxon>Entelegynae</taxon>
        <taxon>Araneoidea</taxon>
        <taxon>Araneidae</taxon>
        <taxon>Araneus</taxon>
    </lineage>
</organism>
<protein>
    <recommendedName>
        <fullName evidence="2">DUF7041 domain-containing protein</fullName>
    </recommendedName>
</protein>
<reference evidence="3 4" key="1">
    <citation type="journal article" date="2019" name="Sci. Rep.">
        <title>Orb-weaving spider Araneus ventricosus genome elucidates the spidroin gene catalogue.</title>
        <authorList>
            <person name="Kono N."/>
            <person name="Nakamura H."/>
            <person name="Ohtoshi R."/>
            <person name="Moran D.A.P."/>
            <person name="Shinohara A."/>
            <person name="Yoshida Y."/>
            <person name="Fujiwara M."/>
            <person name="Mori M."/>
            <person name="Tomita M."/>
            <person name="Arakawa K."/>
        </authorList>
    </citation>
    <scope>NUCLEOTIDE SEQUENCE [LARGE SCALE GENOMIC DNA]</scope>
</reference>
<proteinExistence type="predicted"/>
<evidence type="ECO:0000256" key="1">
    <source>
        <dbReference type="SAM" id="MobiDB-lite"/>
    </source>
</evidence>
<evidence type="ECO:0000313" key="3">
    <source>
        <dbReference type="EMBL" id="GBO30026.1"/>
    </source>
</evidence>
<feature type="domain" description="DUF7041" evidence="2">
    <location>
        <begin position="47"/>
        <end position="86"/>
    </location>
</feature>
<sequence length="123" mass="13393">MASAKTGSLTAFHDNCISSYADHALQGYFRKGIESSDFVIQIQTRPKSDPGLWFVMCESTFALATPKAITESVTKYNYIVSHLPPDSGGRSGLVVRSRPRDRRVAGSKPDSTEDPPCMGPVAR</sequence>
<evidence type="ECO:0000259" key="2">
    <source>
        <dbReference type="Pfam" id="PF23055"/>
    </source>
</evidence>
<dbReference type="InterPro" id="IPR055469">
    <property type="entry name" value="DUF7041"/>
</dbReference>
<dbReference type="Proteomes" id="UP000499080">
    <property type="component" value="Unassembled WGS sequence"/>
</dbReference>
<keyword evidence="4" id="KW-1185">Reference proteome</keyword>
<dbReference type="OrthoDB" id="6260718at2759"/>
<dbReference type="AlphaFoldDB" id="A0A4Y2W0E5"/>
<dbReference type="EMBL" id="BGPR01053231">
    <property type="protein sequence ID" value="GBO30026.1"/>
    <property type="molecule type" value="Genomic_DNA"/>
</dbReference>